<dbReference type="RefSeq" id="WP_125731125.1">
    <property type="nucleotide sequence ID" value="NZ_AP019314.1"/>
</dbReference>
<dbReference type="Pfam" id="PF00534">
    <property type="entry name" value="Glycos_transf_1"/>
    <property type="match status" value="1"/>
</dbReference>
<dbReference type="InterPro" id="IPR028098">
    <property type="entry name" value="Glyco_trans_4-like_N"/>
</dbReference>
<feature type="domain" description="Glycosyltransferase subfamily 4-like N-terminal" evidence="2">
    <location>
        <begin position="14"/>
        <end position="180"/>
    </location>
</feature>
<dbReference type="InterPro" id="IPR001296">
    <property type="entry name" value="Glyco_trans_1"/>
</dbReference>
<evidence type="ECO:0000259" key="2">
    <source>
        <dbReference type="Pfam" id="PF13439"/>
    </source>
</evidence>
<name>A0A3G9K1K1_MICVR</name>
<dbReference type="KEGG" id="mvz:myaer102_31740"/>
<dbReference type="GO" id="GO:0016757">
    <property type="term" value="F:glycosyltransferase activity"/>
    <property type="evidence" value="ECO:0007669"/>
    <property type="project" value="InterPro"/>
</dbReference>
<dbReference type="Pfam" id="PF13439">
    <property type="entry name" value="Glyco_transf_4"/>
    <property type="match status" value="1"/>
</dbReference>
<accession>A0A3G9K1K1</accession>
<dbReference type="AlphaFoldDB" id="A0A3G9K1K1"/>
<dbReference type="EMBL" id="AP019314">
    <property type="protein sequence ID" value="BBH40604.1"/>
    <property type="molecule type" value="Genomic_DNA"/>
</dbReference>
<gene>
    <name evidence="3" type="ORF">myaer102_31740</name>
</gene>
<dbReference type="SUPFAM" id="SSF53756">
    <property type="entry name" value="UDP-Glycosyltransferase/glycogen phosphorylase"/>
    <property type="match status" value="1"/>
</dbReference>
<evidence type="ECO:0000259" key="1">
    <source>
        <dbReference type="Pfam" id="PF00534"/>
    </source>
</evidence>
<proteinExistence type="predicted"/>
<evidence type="ECO:0000313" key="4">
    <source>
        <dbReference type="Proteomes" id="UP000278152"/>
    </source>
</evidence>
<dbReference type="InterPro" id="IPR050194">
    <property type="entry name" value="Glycosyltransferase_grp1"/>
</dbReference>
<protein>
    <submittedName>
        <fullName evidence="3">Glycosyl transferase group 1</fullName>
    </submittedName>
</protein>
<dbReference type="PANTHER" id="PTHR45947:SF3">
    <property type="entry name" value="SULFOQUINOVOSYL TRANSFERASE SQD2"/>
    <property type="match status" value="1"/>
</dbReference>
<dbReference type="Proteomes" id="UP000278152">
    <property type="component" value="Chromosome"/>
</dbReference>
<organism evidence="3 4">
    <name type="scientific">Microcystis viridis NIES-102</name>
    <dbReference type="NCBI Taxonomy" id="213615"/>
    <lineage>
        <taxon>Bacteria</taxon>
        <taxon>Bacillati</taxon>
        <taxon>Cyanobacteriota</taxon>
        <taxon>Cyanophyceae</taxon>
        <taxon>Oscillatoriophycideae</taxon>
        <taxon>Chroococcales</taxon>
        <taxon>Microcystaceae</taxon>
        <taxon>Microcystis</taxon>
    </lineage>
</organism>
<evidence type="ECO:0000313" key="3">
    <source>
        <dbReference type="EMBL" id="BBH40604.1"/>
    </source>
</evidence>
<sequence length="372" mass="43164">MKIAIISEVFLPNIGGMEIRYKELGRTLVKMGHQVELYTFRLNKSDPVQENIHGIIVHRITNAFRYFTSIWGLRNYPDVLFFTLALLQRKKELEDFDIVLFNKWPVIPSLVLPSFINNKFVVDWCEIYDNRFWDFIYRLITSRREMLHICVNQKICDILQEKYKVIPRRTRAILSGIDSQKFTCNIDKKQNKKILFLGRLAKHKNPELVIKAFLKKSLNTQGYYLDIVGGGPLYSELKKHYDGSNNITIHGTVDEVDKENFLKQASLLVLPSRREGFPVVCAEGSAAGTPTLTVLYPDNGTVNVVTQFGIGWIANPNLNELADKIERYGDMDYWEWLPVSRWCVERANQTFDWSIVAEEFLSFISDSNSKNY</sequence>
<dbReference type="PANTHER" id="PTHR45947">
    <property type="entry name" value="SULFOQUINOVOSYL TRANSFERASE SQD2"/>
    <property type="match status" value="1"/>
</dbReference>
<dbReference type="Gene3D" id="3.40.50.2000">
    <property type="entry name" value="Glycogen Phosphorylase B"/>
    <property type="match status" value="2"/>
</dbReference>
<feature type="domain" description="Glycosyl transferase family 1" evidence="1">
    <location>
        <begin position="188"/>
        <end position="327"/>
    </location>
</feature>
<keyword evidence="3" id="KW-0808">Transferase</keyword>
<dbReference type="CDD" id="cd03801">
    <property type="entry name" value="GT4_PimA-like"/>
    <property type="match status" value="1"/>
</dbReference>
<reference evidence="3 4" key="1">
    <citation type="submission" date="2018-11" db="EMBL/GenBank/DDBJ databases">
        <title>Complete genome sequence of Microcystis aeruginosa NIES-102.</title>
        <authorList>
            <person name="Yamaguchi H."/>
            <person name="Suzuki S."/>
            <person name="Kawachi M."/>
        </authorList>
    </citation>
    <scope>NUCLEOTIDE SEQUENCE [LARGE SCALE GENOMIC DNA]</scope>
    <source>
        <strain evidence="3 4">NIES-102</strain>
    </source>
</reference>